<keyword evidence="2" id="KW-1185">Reference proteome</keyword>
<proteinExistence type="predicted"/>
<name>A0ABT8LXB3_9GAMM</name>
<evidence type="ECO:0000313" key="2">
    <source>
        <dbReference type="Proteomes" id="UP001176500"/>
    </source>
</evidence>
<comment type="caution">
    <text evidence="1">The sequence shown here is derived from an EMBL/GenBank/DDBJ whole genome shotgun (WGS) entry which is preliminary data.</text>
</comment>
<gene>
    <name evidence="1" type="ORF">QO199_24575</name>
</gene>
<organism evidence="1 2">
    <name type="scientific">Serratia bockelmannii</name>
    <dbReference type="NCBI Taxonomy" id="2703793"/>
    <lineage>
        <taxon>Bacteria</taxon>
        <taxon>Pseudomonadati</taxon>
        <taxon>Pseudomonadota</taxon>
        <taxon>Gammaproteobacteria</taxon>
        <taxon>Enterobacterales</taxon>
        <taxon>Yersiniaceae</taxon>
        <taxon>Serratia</taxon>
    </lineage>
</organism>
<dbReference type="Proteomes" id="UP001176500">
    <property type="component" value="Unassembled WGS sequence"/>
</dbReference>
<reference evidence="1" key="1">
    <citation type="submission" date="2023-05" db="EMBL/GenBank/DDBJ databases">
        <title>Cannabis rhizosphere genomes.</title>
        <authorList>
            <person name="Goff K.L."/>
        </authorList>
    </citation>
    <scope>NUCLEOTIDE SEQUENCE</scope>
    <source>
        <strain evidence="1">SPPC 2817</strain>
    </source>
</reference>
<evidence type="ECO:0000313" key="1">
    <source>
        <dbReference type="EMBL" id="MDN6881820.1"/>
    </source>
</evidence>
<dbReference type="EMBL" id="JASMRX010000040">
    <property type="protein sequence ID" value="MDN6881820.1"/>
    <property type="molecule type" value="Genomic_DNA"/>
</dbReference>
<protein>
    <submittedName>
        <fullName evidence="1">Uncharacterized protein</fullName>
    </submittedName>
</protein>
<dbReference type="RefSeq" id="WP_301481343.1">
    <property type="nucleotide sequence ID" value="NZ_JASMRX010000040.1"/>
</dbReference>
<sequence>MKTFSAIEAALTNTGRRSYAGAVLSCLLDAYDRGKTELEKREVVDVTGITETNVATVARYLAEQGVIDILYWDTKSDSPVLSTIRNGKWSIPYYRLTPAVLTLYRRE</sequence>
<accession>A0ABT8LXB3</accession>